<proteinExistence type="predicted"/>
<name>A0A645ICU4_9ZZZZ</name>
<comment type="caution">
    <text evidence="1">The sequence shown here is derived from an EMBL/GenBank/DDBJ whole genome shotgun (WGS) entry which is preliminary data.</text>
</comment>
<accession>A0A645ICU4</accession>
<evidence type="ECO:0000313" key="1">
    <source>
        <dbReference type="EMBL" id="MPN46114.1"/>
    </source>
</evidence>
<sequence length="74" mass="8433">MEKNVFPYAPGAWIDETVTDKGPFADGKVGVVGTEISFNKWFYKYQELPASKDIAKEIIDEQDGLEDMLKEIFQ</sequence>
<organism evidence="1">
    <name type="scientific">bioreactor metagenome</name>
    <dbReference type="NCBI Taxonomy" id="1076179"/>
    <lineage>
        <taxon>unclassified sequences</taxon>
        <taxon>metagenomes</taxon>
        <taxon>ecological metagenomes</taxon>
    </lineage>
</organism>
<gene>
    <name evidence="1" type="ORF">SDC9_193697</name>
</gene>
<dbReference type="EMBL" id="VSSQ01106512">
    <property type="protein sequence ID" value="MPN46114.1"/>
    <property type="molecule type" value="Genomic_DNA"/>
</dbReference>
<dbReference type="AlphaFoldDB" id="A0A645ICU4"/>
<protein>
    <submittedName>
        <fullName evidence="1">Uncharacterized protein</fullName>
    </submittedName>
</protein>
<reference evidence="1" key="1">
    <citation type="submission" date="2019-08" db="EMBL/GenBank/DDBJ databases">
        <authorList>
            <person name="Kucharzyk K."/>
            <person name="Murdoch R.W."/>
            <person name="Higgins S."/>
            <person name="Loffler F."/>
        </authorList>
    </citation>
    <scope>NUCLEOTIDE SEQUENCE</scope>
</reference>